<sequence>MMFVPRVAAVRLIIVCGAVAMVKELPGVSKSIKRWPLIISIRSLAKLTAFDAAPVFPVWQKKPRQLCRLSNVSNS</sequence>
<organism evidence="1 2">
    <name type="scientific">Citrobacter freundii</name>
    <dbReference type="NCBI Taxonomy" id="546"/>
    <lineage>
        <taxon>Bacteria</taxon>
        <taxon>Pseudomonadati</taxon>
        <taxon>Pseudomonadota</taxon>
        <taxon>Gammaproteobacteria</taxon>
        <taxon>Enterobacterales</taxon>
        <taxon>Enterobacteriaceae</taxon>
        <taxon>Citrobacter</taxon>
        <taxon>Citrobacter freundii complex</taxon>
    </lineage>
</organism>
<dbReference type="EMBL" id="CBWP010000001">
    <property type="protein sequence ID" value="CDL35963.1"/>
    <property type="molecule type" value="Genomic_DNA"/>
</dbReference>
<protein>
    <submittedName>
        <fullName evidence="1">Uncharacterized protein</fullName>
    </submittedName>
</protein>
<name>A0A7G2II83_CITFR</name>
<dbReference type="AlphaFoldDB" id="A0A7G2II83"/>
<proteinExistence type="predicted"/>
<accession>A0A7G2II83</accession>
<dbReference type="Proteomes" id="UP000019194">
    <property type="component" value="Unassembled WGS sequence"/>
</dbReference>
<evidence type="ECO:0000313" key="1">
    <source>
        <dbReference type="EMBL" id="CDL35963.1"/>
    </source>
</evidence>
<reference evidence="1 2" key="1">
    <citation type="submission" date="2013-10" db="EMBL/GenBank/DDBJ databases">
        <title>Antibiotic resistance diversity of beta-lactamase producers in the General Hospital Vienna.</title>
        <authorList>
            <person name="Barisic I."/>
            <person name="Mitteregger D."/>
            <person name="Hirschl A.M."/>
            <person name="Noehammer C."/>
            <person name="Wiesinger-Mayr H."/>
        </authorList>
    </citation>
    <scope>NUCLEOTIDE SEQUENCE [LARGE SCALE GENOMIC DNA]</scope>
    <source>
        <strain evidence="1 2">ISC11</strain>
    </source>
</reference>
<comment type="caution">
    <text evidence="1">The sequence shown here is derived from an EMBL/GenBank/DDBJ whole genome shotgun (WGS) entry which is preliminary data.</text>
</comment>
<evidence type="ECO:0000313" key="2">
    <source>
        <dbReference type="Proteomes" id="UP000019194"/>
    </source>
</evidence>